<sequence>MLRKSIQRWLKRFADRHTGEDETVEGLKNLGNVLGLNAILMGSFFFGFDGLLTWPDNDGDVDSWHLDPLGFEIWGLLFPAGGIWLITSTFLMKGVVKSHIFLALVWLVMGIVWVTYSFVFRPDYVFGIGVLAIFTSAQHFVYARLWKAEGVE</sequence>
<feature type="transmembrane region" description="Helical" evidence="1">
    <location>
        <begin position="73"/>
        <end position="92"/>
    </location>
</feature>
<evidence type="ECO:0000313" key="2">
    <source>
        <dbReference type="EMBL" id="ATW58490.1"/>
    </source>
</evidence>
<feature type="transmembrane region" description="Helical" evidence="1">
    <location>
        <begin position="33"/>
        <end position="53"/>
    </location>
</feature>
<feature type="transmembrane region" description="Helical" evidence="1">
    <location>
        <begin position="124"/>
        <end position="143"/>
    </location>
</feature>
<protein>
    <submittedName>
        <fullName evidence="2">Uncharacterized protein</fullName>
    </submittedName>
</protein>
<evidence type="ECO:0000256" key="1">
    <source>
        <dbReference type="SAM" id="Phobius"/>
    </source>
</evidence>
<accession>A0A2H4P8I2</accession>
<dbReference type="EMBL" id="MG198776">
    <property type="protein sequence ID" value="ATW58490.1"/>
    <property type="molecule type" value="Genomic_DNA"/>
</dbReference>
<reference evidence="2 3" key="1">
    <citation type="submission" date="2017-10" db="EMBL/GenBank/DDBJ databases">
        <authorList>
            <person name="Almansoob K.M."/>
            <person name="Barra A."/>
            <person name="Canlas S.M."/>
            <person name="Chawla N."/>
            <person name="Johnson B.N."/>
            <person name="Kuhl M.D."/>
            <person name="Lin J.Y."/>
            <person name="Patel D.V."/>
            <person name="Reddy A.G."/>
            <person name="Sobol L."/>
            <person name="Solorzano-Papili D."/>
            <person name="Monti D.L."/>
            <person name="Stoner T.H."/>
            <person name="Garlena R.A."/>
            <person name="Russell D.A."/>
            <person name="Pope W.H."/>
            <person name="Jacobs-Sera D."/>
            <person name="Hatfull G.F."/>
        </authorList>
    </citation>
    <scope>NUCLEOTIDE SEQUENCE [LARGE SCALE GENOMIC DNA]</scope>
</reference>
<name>A0A2H4P8I2_9CAUD</name>
<gene>
    <name evidence="2" type="ORF">SEA_C3PO_33</name>
</gene>
<keyword evidence="1" id="KW-0472">Membrane</keyword>
<keyword evidence="1" id="KW-0812">Transmembrane</keyword>
<evidence type="ECO:0000313" key="3">
    <source>
        <dbReference type="Proteomes" id="UP000241822"/>
    </source>
</evidence>
<keyword evidence="3" id="KW-1185">Reference proteome</keyword>
<organism evidence="2 3">
    <name type="scientific">Corynebacterium phage C3PO</name>
    <dbReference type="NCBI Taxonomy" id="2047868"/>
    <lineage>
        <taxon>Viruses</taxon>
        <taxon>Duplodnaviria</taxon>
        <taxon>Heunggongvirae</taxon>
        <taxon>Uroviricota</taxon>
        <taxon>Caudoviricetes</taxon>
        <taxon>Zierdtviridae</taxon>
        <taxon>Toshachvirinae</taxon>
        <taxon>Ceetrepovirus</taxon>
        <taxon>Ceetrepovirus C3PO</taxon>
        <taxon>Corynebacterium virus C3PO</taxon>
    </lineage>
</organism>
<proteinExistence type="predicted"/>
<feature type="transmembrane region" description="Helical" evidence="1">
    <location>
        <begin position="99"/>
        <end position="118"/>
    </location>
</feature>
<dbReference type="Proteomes" id="UP000241822">
    <property type="component" value="Segment"/>
</dbReference>
<dbReference type="OrthoDB" id="31037at10239"/>
<keyword evidence="1" id="KW-1133">Transmembrane helix</keyword>